<organism evidence="2 3">
    <name type="scientific">Truncatella angustata</name>
    <dbReference type="NCBI Taxonomy" id="152316"/>
    <lineage>
        <taxon>Eukaryota</taxon>
        <taxon>Fungi</taxon>
        <taxon>Dikarya</taxon>
        <taxon>Ascomycota</taxon>
        <taxon>Pezizomycotina</taxon>
        <taxon>Sordariomycetes</taxon>
        <taxon>Xylariomycetidae</taxon>
        <taxon>Amphisphaeriales</taxon>
        <taxon>Sporocadaceae</taxon>
        <taxon>Truncatella</taxon>
    </lineage>
</organism>
<gene>
    <name evidence="2" type="ORF">BKA67DRAFT_669267</name>
</gene>
<dbReference type="EMBL" id="JAGPXC010000010">
    <property type="protein sequence ID" value="KAH6646507.1"/>
    <property type="molecule type" value="Genomic_DNA"/>
</dbReference>
<comment type="caution">
    <text evidence="2">The sequence shown here is derived from an EMBL/GenBank/DDBJ whole genome shotgun (WGS) entry which is preliminary data.</text>
</comment>
<dbReference type="AlphaFoldDB" id="A0A9P8UCZ7"/>
<name>A0A9P8UCZ7_9PEZI</name>
<dbReference type="GeneID" id="70137545"/>
<evidence type="ECO:0000313" key="3">
    <source>
        <dbReference type="Proteomes" id="UP000758603"/>
    </source>
</evidence>
<dbReference type="InterPro" id="IPR057227">
    <property type="entry name" value="DUF7905"/>
</dbReference>
<dbReference type="Proteomes" id="UP000758603">
    <property type="component" value="Unassembled WGS sequence"/>
</dbReference>
<protein>
    <recommendedName>
        <fullName evidence="1">DUF7905 domain-containing protein</fullName>
    </recommendedName>
</protein>
<dbReference type="RefSeq" id="XP_045953021.1">
    <property type="nucleotide sequence ID" value="XM_046108654.1"/>
</dbReference>
<proteinExistence type="predicted"/>
<reference evidence="2" key="1">
    <citation type="journal article" date="2021" name="Nat. Commun.">
        <title>Genetic determinants of endophytism in the Arabidopsis root mycobiome.</title>
        <authorList>
            <person name="Mesny F."/>
            <person name="Miyauchi S."/>
            <person name="Thiergart T."/>
            <person name="Pickel B."/>
            <person name="Atanasova L."/>
            <person name="Karlsson M."/>
            <person name="Huettel B."/>
            <person name="Barry K.W."/>
            <person name="Haridas S."/>
            <person name="Chen C."/>
            <person name="Bauer D."/>
            <person name="Andreopoulos W."/>
            <person name="Pangilinan J."/>
            <person name="LaButti K."/>
            <person name="Riley R."/>
            <person name="Lipzen A."/>
            <person name="Clum A."/>
            <person name="Drula E."/>
            <person name="Henrissat B."/>
            <person name="Kohler A."/>
            <person name="Grigoriev I.V."/>
            <person name="Martin F.M."/>
            <person name="Hacquard S."/>
        </authorList>
    </citation>
    <scope>NUCLEOTIDE SEQUENCE</scope>
    <source>
        <strain evidence="2">MPI-SDFR-AT-0073</strain>
    </source>
</reference>
<evidence type="ECO:0000259" key="1">
    <source>
        <dbReference type="Pfam" id="PF25482"/>
    </source>
</evidence>
<feature type="domain" description="DUF7905" evidence="1">
    <location>
        <begin position="236"/>
        <end position="515"/>
    </location>
</feature>
<accession>A0A9P8UCZ7</accession>
<sequence>MEDLISFRQAVEVIFHGRKPDRTAALTDENPSRIETSLLHSSDAVSGVESSDLIDLIDPHGGDFLVAPKRPTLEKLLQRSRQQILLPPLPIVEQWVDEKKHNAQIGQPDVLGPRGKAYLFLSHDKDMEKGVINAVYLEMEEFASGRKDIFFEVQGPVERPYLYMEAPSQDLVAECLDEARTCADDIVHDKSVKFDLVFLETPASSQNLVQVQVVQGHPQLVDCLGAALGQNPLFNKYISQQLAAALKKAGRIKDMVNLRVRFGHYLLTSKPQGLVDRPSVGLDQFSEIIRHGRTKGEFQTQIGNLEDAIQVLRIIKNSGDMFLSHDIAEMAADVRPEFYLDGVSRKWRIETRLRHKGETLRGQSSQSRASAFDVLTIRAIELSEKARDSHLDFKVLSLRQGLDWKVETVTGETIKNHGYDSLKSEIRSARIRFSGSSNMHDEDYPRIHFMENAIKARSLEQVTIRSVFRFRYSPAPYQIEFTIHRTWPNVDAMGRDQETPLTSFGITVYGEHWGETRASEIARTGQGWGPELENLLCISQSSPGNENGAEVGAESSEVRVNGEGRAQSLLNVIHDIRRALTA</sequence>
<evidence type="ECO:0000313" key="2">
    <source>
        <dbReference type="EMBL" id="KAH6646507.1"/>
    </source>
</evidence>
<dbReference type="Pfam" id="PF25482">
    <property type="entry name" value="DUF7905"/>
    <property type="match status" value="1"/>
</dbReference>
<keyword evidence="3" id="KW-1185">Reference proteome</keyword>
<dbReference type="OrthoDB" id="4739136at2759"/>